<gene>
    <name evidence="1" type="ORF">KDL01_22545</name>
</gene>
<protein>
    <submittedName>
        <fullName evidence="1">Uncharacterized protein</fullName>
    </submittedName>
</protein>
<proteinExistence type="predicted"/>
<dbReference type="EMBL" id="JAGSOG010000123">
    <property type="protein sequence ID" value="MBR7836073.1"/>
    <property type="molecule type" value="Genomic_DNA"/>
</dbReference>
<dbReference type="Proteomes" id="UP000675781">
    <property type="component" value="Unassembled WGS sequence"/>
</dbReference>
<reference evidence="1" key="1">
    <citation type="submission" date="2021-04" db="EMBL/GenBank/DDBJ databases">
        <title>Genome based classification of Actinospica acidithermotolerans sp. nov., an actinobacterium isolated from an Indonesian hot spring.</title>
        <authorList>
            <person name="Kusuma A.B."/>
            <person name="Putra K.E."/>
            <person name="Nafisah S."/>
            <person name="Loh J."/>
            <person name="Nouioui I."/>
            <person name="Goodfellow M."/>
        </authorList>
    </citation>
    <scope>NUCLEOTIDE SEQUENCE</scope>
    <source>
        <strain evidence="1">CSCA 57</strain>
    </source>
</reference>
<dbReference type="AlphaFoldDB" id="A0A941ET98"/>
<dbReference type="RefSeq" id="WP_212530561.1">
    <property type="nucleotide sequence ID" value="NZ_JAGSOG010000123.1"/>
</dbReference>
<sequence length="374" mass="39530">MNNVVVFISSGVGYGHAARDLRVIRALSRLRPGLEIEIASYGTGLDYFRSRSIPCVEIETPGGPRDLAAVGVAVREYLAAAPRPGLVVTDEVVAALPYCRTVLGVACVLLTDWFFSDIGRPDLDYRFNLADEVIVPDLAAAHRTPETVTVPVTFTGPIVERFPAPGAGAAEPGPDPRATPRPPLRVVLGLGGEPGRPVALRMISRTLLAWQQHAGPHDRLTILARPAGDLPAGAPALLPGVHWAGLVTDPQEHYRKADVVLVDAMGFTCCELIANGIAVVGFSDPRISSVFPASFGRRVEHLERSGLMATASLATEPARLWQLLAEAAERGSAGPDPVAAGLVRWSAAEDIAASLLARLDAPSPAREGALTNGR</sequence>
<accession>A0A941ET98</accession>
<dbReference type="SUPFAM" id="SSF53756">
    <property type="entry name" value="UDP-Glycosyltransferase/glycogen phosphorylase"/>
    <property type="match status" value="1"/>
</dbReference>
<evidence type="ECO:0000313" key="2">
    <source>
        <dbReference type="Proteomes" id="UP000675781"/>
    </source>
</evidence>
<evidence type="ECO:0000313" key="1">
    <source>
        <dbReference type="EMBL" id="MBR7836073.1"/>
    </source>
</evidence>
<keyword evidence="2" id="KW-1185">Reference proteome</keyword>
<organism evidence="1 2">
    <name type="scientific">Actinospica durhamensis</name>
    <dbReference type="NCBI Taxonomy" id="1508375"/>
    <lineage>
        <taxon>Bacteria</taxon>
        <taxon>Bacillati</taxon>
        <taxon>Actinomycetota</taxon>
        <taxon>Actinomycetes</taxon>
        <taxon>Catenulisporales</taxon>
        <taxon>Actinospicaceae</taxon>
        <taxon>Actinospica</taxon>
    </lineage>
</organism>
<name>A0A941ET98_9ACTN</name>
<comment type="caution">
    <text evidence="1">The sequence shown here is derived from an EMBL/GenBank/DDBJ whole genome shotgun (WGS) entry which is preliminary data.</text>
</comment>